<sequence>MAVDEPRPTGQPRRGEPRQRDAGVTAEVPTSPAEAERDALLRVVKGTPTPEEFAALVAVISAKLRAARSVQPSGTRGPSPWAVYWRRARQPLRPGPNAWRASALPR</sequence>
<name>A0A3D9VED6_THECX</name>
<keyword evidence="3" id="KW-1185">Reference proteome</keyword>
<dbReference type="OrthoDB" id="4300992at2"/>
<dbReference type="Pfam" id="PF13822">
    <property type="entry name" value="ACC_epsilon"/>
    <property type="match status" value="1"/>
</dbReference>
<organism evidence="2 3">
    <name type="scientific">Thermasporomyces composti</name>
    <dbReference type="NCBI Taxonomy" id="696763"/>
    <lineage>
        <taxon>Bacteria</taxon>
        <taxon>Bacillati</taxon>
        <taxon>Actinomycetota</taxon>
        <taxon>Actinomycetes</taxon>
        <taxon>Propionibacteriales</taxon>
        <taxon>Nocardioidaceae</taxon>
        <taxon>Thermasporomyces</taxon>
    </lineage>
</organism>
<reference evidence="2 3" key="1">
    <citation type="submission" date="2018-08" db="EMBL/GenBank/DDBJ databases">
        <title>Sequencing the genomes of 1000 actinobacteria strains.</title>
        <authorList>
            <person name="Klenk H.-P."/>
        </authorList>
    </citation>
    <scope>NUCLEOTIDE SEQUENCE [LARGE SCALE GENOMIC DNA]</scope>
    <source>
        <strain evidence="2 3">DSM 22891</strain>
    </source>
</reference>
<dbReference type="RefSeq" id="WP_115850931.1">
    <property type="nucleotide sequence ID" value="NZ_QTUC01000001.1"/>
</dbReference>
<dbReference type="AlphaFoldDB" id="A0A3D9VED6"/>
<evidence type="ECO:0000313" key="2">
    <source>
        <dbReference type="EMBL" id="REF37475.1"/>
    </source>
</evidence>
<feature type="compositionally biased region" description="Basic and acidic residues" evidence="1">
    <location>
        <begin position="1"/>
        <end position="21"/>
    </location>
</feature>
<dbReference type="GO" id="GO:0003989">
    <property type="term" value="F:acetyl-CoA carboxylase activity"/>
    <property type="evidence" value="ECO:0007669"/>
    <property type="project" value="InterPro"/>
</dbReference>
<protein>
    <submittedName>
        <fullName evidence="2">Acyl-CoA carboxylase epsilon subunit-like protein</fullName>
    </submittedName>
</protein>
<evidence type="ECO:0000256" key="1">
    <source>
        <dbReference type="SAM" id="MobiDB-lite"/>
    </source>
</evidence>
<dbReference type="InterPro" id="IPR032716">
    <property type="entry name" value="ACC_epsilon"/>
</dbReference>
<dbReference type="EMBL" id="QTUC01000001">
    <property type="protein sequence ID" value="REF37475.1"/>
    <property type="molecule type" value="Genomic_DNA"/>
</dbReference>
<feature type="region of interest" description="Disordered" evidence="1">
    <location>
        <begin position="1"/>
        <end position="35"/>
    </location>
</feature>
<dbReference type="Proteomes" id="UP000256485">
    <property type="component" value="Unassembled WGS sequence"/>
</dbReference>
<dbReference type="GO" id="GO:0004658">
    <property type="term" value="F:propionyl-CoA carboxylase activity"/>
    <property type="evidence" value="ECO:0007669"/>
    <property type="project" value="InterPro"/>
</dbReference>
<comment type="caution">
    <text evidence="2">The sequence shown here is derived from an EMBL/GenBank/DDBJ whole genome shotgun (WGS) entry which is preliminary data.</text>
</comment>
<gene>
    <name evidence="2" type="ORF">DFJ64_2919</name>
</gene>
<accession>A0A3D9VED6</accession>
<proteinExistence type="predicted"/>
<evidence type="ECO:0000313" key="3">
    <source>
        <dbReference type="Proteomes" id="UP000256485"/>
    </source>
</evidence>